<dbReference type="PANTHER" id="PTHR43791:SF6">
    <property type="entry name" value="TRANSPORTER, PUTATIVE (AFU_ORTHOLOGUE AFUA_1G16690)-RELATED"/>
    <property type="match status" value="1"/>
</dbReference>
<evidence type="ECO:0000256" key="4">
    <source>
        <dbReference type="ARBA" id="ARBA00022989"/>
    </source>
</evidence>
<keyword evidence="9" id="KW-1185">Reference proteome</keyword>
<dbReference type="PROSITE" id="PS50850">
    <property type="entry name" value="MFS"/>
    <property type="match status" value="1"/>
</dbReference>
<feature type="transmembrane region" description="Helical" evidence="6">
    <location>
        <begin position="423"/>
        <end position="446"/>
    </location>
</feature>
<gene>
    <name evidence="8" type="ORF">B0H17DRAFT_1253786</name>
</gene>
<keyword evidence="4 6" id="KW-1133">Transmembrane helix</keyword>
<accession>A0AAD7DVN2</accession>
<evidence type="ECO:0000256" key="6">
    <source>
        <dbReference type="SAM" id="Phobius"/>
    </source>
</evidence>
<dbReference type="Proteomes" id="UP001221757">
    <property type="component" value="Unassembled WGS sequence"/>
</dbReference>
<keyword evidence="5 6" id="KW-0472">Membrane</keyword>
<protein>
    <submittedName>
        <fullName evidence="8">MFS general substrate transporter</fullName>
    </submittedName>
</protein>
<comment type="caution">
    <text evidence="8">The sequence shown here is derived from an EMBL/GenBank/DDBJ whole genome shotgun (WGS) entry which is preliminary data.</text>
</comment>
<evidence type="ECO:0000256" key="1">
    <source>
        <dbReference type="ARBA" id="ARBA00004141"/>
    </source>
</evidence>
<feature type="transmembrane region" description="Helical" evidence="6">
    <location>
        <begin position="338"/>
        <end position="356"/>
    </location>
</feature>
<dbReference type="GO" id="GO:0016020">
    <property type="term" value="C:membrane"/>
    <property type="evidence" value="ECO:0007669"/>
    <property type="project" value="UniProtKB-SubCell"/>
</dbReference>
<dbReference type="GO" id="GO:0022857">
    <property type="term" value="F:transmembrane transporter activity"/>
    <property type="evidence" value="ECO:0007669"/>
    <property type="project" value="InterPro"/>
</dbReference>
<feature type="transmembrane region" description="Helical" evidence="6">
    <location>
        <begin position="277"/>
        <end position="297"/>
    </location>
</feature>
<dbReference type="InterPro" id="IPR036259">
    <property type="entry name" value="MFS_trans_sf"/>
</dbReference>
<proteinExistence type="predicted"/>
<dbReference type="InterPro" id="IPR011701">
    <property type="entry name" value="MFS"/>
</dbReference>
<feature type="transmembrane region" description="Helical" evidence="6">
    <location>
        <begin position="362"/>
        <end position="384"/>
    </location>
</feature>
<evidence type="ECO:0000313" key="8">
    <source>
        <dbReference type="EMBL" id="KAJ7700039.1"/>
    </source>
</evidence>
<keyword evidence="2" id="KW-0813">Transport</keyword>
<dbReference type="EMBL" id="JARKIE010000021">
    <property type="protein sequence ID" value="KAJ7700039.1"/>
    <property type="molecule type" value="Genomic_DNA"/>
</dbReference>
<organism evidence="8 9">
    <name type="scientific">Mycena rosella</name>
    <name type="common">Pink bonnet</name>
    <name type="synonym">Agaricus rosellus</name>
    <dbReference type="NCBI Taxonomy" id="1033263"/>
    <lineage>
        <taxon>Eukaryota</taxon>
        <taxon>Fungi</taxon>
        <taxon>Dikarya</taxon>
        <taxon>Basidiomycota</taxon>
        <taxon>Agaricomycotina</taxon>
        <taxon>Agaricomycetes</taxon>
        <taxon>Agaricomycetidae</taxon>
        <taxon>Agaricales</taxon>
        <taxon>Marasmiineae</taxon>
        <taxon>Mycenaceae</taxon>
        <taxon>Mycena</taxon>
    </lineage>
</organism>
<feature type="transmembrane region" description="Helical" evidence="6">
    <location>
        <begin position="309"/>
        <end position="326"/>
    </location>
</feature>
<dbReference type="PANTHER" id="PTHR43791">
    <property type="entry name" value="PERMEASE-RELATED"/>
    <property type="match status" value="1"/>
</dbReference>
<feature type="transmembrane region" description="Helical" evidence="6">
    <location>
        <begin position="203"/>
        <end position="225"/>
    </location>
</feature>
<dbReference type="FunFam" id="1.20.1250.20:FF:000057">
    <property type="entry name" value="MFS general substrate transporter"/>
    <property type="match status" value="1"/>
</dbReference>
<dbReference type="AlphaFoldDB" id="A0AAD7DVN2"/>
<dbReference type="Gene3D" id="1.20.1250.20">
    <property type="entry name" value="MFS general substrate transporter like domains"/>
    <property type="match status" value="2"/>
</dbReference>
<feature type="domain" description="Major facilitator superfamily (MFS) profile" evidence="7">
    <location>
        <begin position="44"/>
        <end position="451"/>
    </location>
</feature>
<evidence type="ECO:0000256" key="2">
    <source>
        <dbReference type="ARBA" id="ARBA00022448"/>
    </source>
</evidence>
<sequence length="474" mass="53139">MERDDRQDTPLLSEDREIDPDAAFGGKLARNELEARLLSKLDTRMSILVLIYILNYIDRNNASAARLRGFERDLNLSGTQFSSVLSILYVGYCLMQIPSNTLLVYLGRPSRFLPCCMMAWGVLSLSTGRSFVGVMYTRFFIGFTEAAFFPGAWFLISKWYKRRELSQRMALLSCGSLISNAFGSLIASGILDSMEDVGGYASWRWLFFIEGGLTVVVAFISLFILPDFPETEMTWLSPAEQALAQRRMVEDAGMNEDLYPKRGSTSRLLMALSDWKVWWLALTLTSIVISLSFNAYFPSLAATLGYGRTLTLLAPPWFFATFVGFGVSRHSDRSEERFWHVVAPLLVGILGFLLAMSTMNPIARYISLFLMAQSYAGFIVYLSWASGTIRSSQKRAVALALINMVSSFGNIGGSYIWPSAWGPSYSASFSICIFASALGILLCFLFRQHLALLNAEAERKEAEMDEPKGYRYLL</sequence>
<dbReference type="Pfam" id="PF07690">
    <property type="entry name" value="MFS_1"/>
    <property type="match status" value="1"/>
</dbReference>
<feature type="transmembrane region" description="Helical" evidence="6">
    <location>
        <begin position="169"/>
        <end position="191"/>
    </location>
</feature>
<feature type="transmembrane region" description="Helical" evidence="6">
    <location>
        <begin position="396"/>
        <end position="417"/>
    </location>
</feature>
<keyword evidence="3 6" id="KW-0812">Transmembrane</keyword>
<comment type="subcellular location">
    <subcellularLocation>
        <location evidence="1">Membrane</location>
        <topology evidence="1">Multi-pass membrane protein</topology>
    </subcellularLocation>
</comment>
<evidence type="ECO:0000256" key="5">
    <source>
        <dbReference type="ARBA" id="ARBA00023136"/>
    </source>
</evidence>
<dbReference type="InterPro" id="IPR020846">
    <property type="entry name" value="MFS_dom"/>
</dbReference>
<feature type="transmembrane region" description="Helical" evidence="6">
    <location>
        <begin position="135"/>
        <end position="157"/>
    </location>
</feature>
<reference evidence="8" key="1">
    <citation type="submission" date="2023-03" db="EMBL/GenBank/DDBJ databases">
        <title>Massive genome expansion in bonnet fungi (Mycena s.s.) driven by repeated elements and novel gene families across ecological guilds.</title>
        <authorList>
            <consortium name="Lawrence Berkeley National Laboratory"/>
            <person name="Harder C.B."/>
            <person name="Miyauchi S."/>
            <person name="Viragh M."/>
            <person name="Kuo A."/>
            <person name="Thoen E."/>
            <person name="Andreopoulos B."/>
            <person name="Lu D."/>
            <person name="Skrede I."/>
            <person name="Drula E."/>
            <person name="Henrissat B."/>
            <person name="Morin E."/>
            <person name="Kohler A."/>
            <person name="Barry K."/>
            <person name="LaButti K."/>
            <person name="Morin E."/>
            <person name="Salamov A."/>
            <person name="Lipzen A."/>
            <person name="Mereny Z."/>
            <person name="Hegedus B."/>
            <person name="Baldrian P."/>
            <person name="Stursova M."/>
            <person name="Weitz H."/>
            <person name="Taylor A."/>
            <person name="Grigoriev I.V."/>
            <person name="Nagy L.G."/>
            <person name="Martin F."/>
            <person name="Kauserud H."/>
        </authorList>
    </citation>
    <scope>NUCLEOTIDE SEQUENCE</scope>
    <source>
        <strain evidence="8">CBHHK067</strain>
    </source>
</reference>
<evidence type="ECO:0000256" key="3">
    <source>
        <dbReference type="ARBA" id="ARBA00022692"/>
    </source>
</evidence>
<dbReference type="SUPFAM" id="SSF103473">
    <property type="entry name" value="MFS general substrate transporter"/>
    <property type="match status" value="1"/>
</dbReference>
<name>A0AAD7DVN2_MYCRO</name>
<evidence type="ECO:0000259" key="7">
    <source>
        <dbReference type="PROSITE" id="PS50850"/>
    </source>
</evidence>
<evidence type="ECO:0000313" key="9">
    <source>
        <dbReference type="Proteomes" id="UP001221757"/>
    </source>
</evidence>